<dbReference type="Gene3D" id="3.40.50.150">
    <property type="entry name" value="Vaccinia Virus protein VP39"/>
    <property type="match status" value="1"/>
</dbReference>
<dbReference type="RefSeq" id="WP_142892054.1">
    <property type="nucleotide sequence ID" value="NZ_ML660161.1"/>
</dbReference>
<dbReference type="AlphaFoldDB" id="A0A545UIA8"/>
<dbReference type="InterPro" id="IPR029063">
    <property type="entry name" value="SAM-dependent_MTases_sf"/>
</dbReference>
<dbReference type="PANTHER" id="PTHR20974">
    <property type="entry name" value="UPF0585 PROTEIN CG18661"/>
    <property type="match status" value="1"/>
</dbReference>
<reference evidence="1 2" key="1">
    <citation type="submission" date="2019-07" db="EMBL/GenBank/DDBJ databases">
        <title>Draft genome for Aliikangiella sp. M105.</title>
        <authorList>
            <person name="Wang G."/>
        </authorList>
    </citation>
    <scope>NUCLEOTIDE SEQUENCE [LARGE SCALE GENOMIC DNA]</scope>
    <source>
        <strain evidence="1 2">M105</strain>
    </source>
</reference>
<dbReference type="SUPFAM" id="SSF53335">
    <property type="entry name" value="S-adenosyl-L-methionine-dependent methyltransferases"/>
    <property type="match status" value="1"/>
</dbReference>
<name>A0A545UIA8_9GAMM</name>
<organism evidence="1 2">
    <name type="scientific">Aliikangiella coralliicola</name>
    <dbReference type="NCBI Taxonomy" id="2592383"/>
    <lineage>
        <taxon>Bacteria</taxon>
        <taxon>Pseudomonadati</taxon>
        <taxon>Pseudomonadota</taxon>
        <taxon>Gammaproteobacteria</taxon>
        <taxon>Oceanospirillales</taxon>
        <taxon>Pleioneaceae</taxon>
        <taxon>Aliikangiella</taxon>
    </lineage>
</organism>
<dbReference type="CDD" id="cd02440">
    <property type="entry name" value="AdoMet_MTases"/>
    <property type="match status" value="1"/>
</dbReference>
<dbReference type="PANTHER" id="PTHR20974:SF0">
    <property type="entry name" value="UPF0585 PROTEIN CG18661"/>
    <property type="match status" value="1"/>
</dbReference>
<dbReference type="Proteomes" id="UP000315439">
    <property type="component" value="Unassembled WGS sequence"/>
</dbReference>
<keyword evidence="2" id="KW-1185">Reference proteome</keyword>
<evidence type="ECO:0000313" key="2">
    <source>
        <dbReference type="Proteomes" id="UP000315439"/>
    </source>
</evidence>
<comment type="caution">
    <text evidence="1">The sequence shown here is derived from an EMBL/GenBank/DDBJ whole genome shotgun (WGS) entry which is preliminary data.</text>
</comment>
<dbReference type="InterPro" id="IPR010342">
    <property type="entry name" value="DUF938"/>
</dbReference>
<dbReference type="Pfam" id="PF06080">
    <property type="entry name" value="DUF938"/>
    <property type="match status" value="1"/>
</dbReference>
<accession>A0A545UIA8</accession>
<gene>
    <name evidence="1" type="ORF">FLL46_03495</name>
</gene>
<dbReference type="EMBL" id="VIKS01000002">
    <property type="protein sequence ID" value="TQV89204.1"/>
    <property type="molecule type" value="Genomic_DNA"/>
</dbReference>
<evidence type="ECO:0000313" key="1">
    <source>
        <dbReference type="EMBL" id="TQV89204.1"/>
    </source>
</evidence>
<sequence>MSGKPFAESCERNQQPILAKIKSLLVPKDKVLEIGSGTGQHAVFFAQNLPEITWYTSDLPENHAGIQAWISDANLDNVVQPFPLDLLNDSLPEEKFNCIFSANTAHIMPWAAVEKMYQCAGEVLLSGGLLILYGPFNYQGEYTSESNRRFDQWLKSRFSHQGIRNFEALQDLARNNSLSLRHDYEMPANNRILVWQRE</sequence>
<proteinExistence type="predicted"/>
<protein>
    <submittedName>
        <fullName evidence="1">DUF938 domain-containing protein</fullName>
    </submittedName>
</protein>
<dbReference type="OrthoDB" id="5563826at2"/>